<dbReference type="Pfam" id="PF00266">
    <property type="entry name" value="Aminotran_5"/>
    <property type="match status" value="1"/>
</dbReference>
<protein>
    <submittedName>
        <fullName evidence="3">Aminotransferase class V-fold PLP-dependent enzyme</fullName>
    </submittedName>
</protein>
<dbReference type="InterPro" id="IPR015422">
    <property type="entry name" value="PyrdxlP-dep_Trfase_small"/>
</dbReference>
<dbReference type="EMBL" id="JACOMF010000006">
    <property type="protein sequence ID" value="MBC4015103.1"/>
    <property type="molecule type" value="Genomic_DNA"/>
</dbReference>
<keyword evidence="3" id="KW-0032">Aminotransferase</keyword>
<dbReference type="SUPFAM" id="SSF53383">
    <property type="entry name" value="PLP-dependent transferases"/>
    <property type="match status" value="1"/>
</dbReference>
<dbReference type="Proteomes" id="UP000600101">
    <property type="component" value="Unassembled WGS sequence"/>
</dbReference>
<evidence type="ECO:0000313" key="4">
    <source>
        <dbReference type="Proteomes" id="UP000600101"/>
    </source>
</evidence>
<name>A0A9X0UD28_9PROT</name>
<evidence type="ECO:0000259" key="2">
    <source>
        <dbReference type="Pfam" id="PF00266"/>
    </source>
</evidence>
<evidence type="ECO:0000313" key="3">
    <source>
        <dbReference type="EMBL" id="MBC4015103.1"/>
    </source>
</evidence>
<organism evidence="3 4">
    <name type="scientific">Siccirubricoccus deserti</name>
    <dbReference type="NCBI Taxonomy" id="2013562"/>
    <lineage>
        <taxon>Bacteria</taxon>
        <taxon>Pseudomonadati</taxon>
        <taxon>Pseudomonadota</taxon>
        <taxon>Alphaproteobacteria</taxon>
        <taxon>Acetobacterales</taxon>
        <taxon>Roseomonadaceae</taxon>
        <taxon>Siccirubricoccus</taxon>
    </lineage>
</organism>
<dbReference type="InterPro" id="IPR015421">
    <property type="entry name" value="PyrdxlP-dep_Trfase_major"/>
</dbReference>
<keyword evidence="1" id="KW-0663">Pyridoxal phosphate</keyword>
<dbReference type="AlphaFoldDB" id="A0A9X0UD28"/>
<dbReference type="InterPro" id="IPR015424">
    <property type="entry name" value="PyrdxlP-dep_Trfase"/>
</dbReference>
<dbReference type="RefSeq" id="WP_186769882.1">
    <property type="nucleotide sequence ID" value="NZ_JACOMF010000006.1"/>
</dbReference>
<accession>A0A9X0UD28</accession>
<dbReference type="Gene3D" id="3.40.640.10">
    <property type="entry name" value="Type I PLP-dependent aspartate aminotransferase-like (Major domain)"/>
    <property type="match status" value="1"/>
</dbReference>
<evidence type="ECO:0000256" key="1">
    <source>
        <dbReference type="ARBA" id="ARBA00022898"/>
    </source>
</evidence>
<reference evidence="3" key="1">
    <citation type="submission" date="2020-08" db="EMBL/GenBank/DDBJ databases">
        <authorList>
            <person name="Hu Y."/>
            <person name="Nguyen S.V."/>
            <person name="Li F."/>
            <person name="Fanning S."/>
        </authorList>
    </citation>
    <scope>NUCLEOTIDE SEQUENCE</scope>
    <source>
        <strain evidence="3">SYSU D8009</strain>
    </source>
</reference>
<dbReference type="GO" id="GO:0008483">
    <property type="term" value="F:transaminase activity"/>
    <property type="evidence" value="ECO:0007669"/>
    <property type="project" value="UniProtKB-KW"/>
</dbReference>
<gene>
    <name evidence="3" type="ORF">H7965_07165</name>
</gene>
<keyword evidence="3" id="KW-0808">Transferase</keyword>
<dbReference type="PANTHER" id="PTHR43586">
    <property type="entry name" value="CYSTEINE DESULFURASE"/>
    <property type="match status" value="1"/>
</dbReference>
<dbReference type="InterPro" id="IPR000192">
    <property type="entry name" value="Aminotrans_V_dom"/>
</dbReference>
<keyword evidence="4" id="KW-1185">Reference proteome</keyword>
<proteinExistence type="predicted"/>
<dbReference type="Gene3D" id="3.90.1150.10">
    <property type="entry name" value="Aspartate Aminotransferase, domain 1"/>
    <property type="match status" value="1"/>
</dbReference>
<feature type="domain" description="Aminotransferase class V" evidence="2">
    <location>
        <begin position="64"/>
        <end position="366"/>
    </location>
</feature>
<comment type="caution">
    <text evidence="3">The sequence shown here is derived from an EMBL/GenBank/DDBJ whole genome shotgun (WGS) entry which is preliminary data.</text>
</comment>
<dbReference type="PANTHER" id="PTHR43586:SF15">
    <property type="entry name" value="BLR3095 PROTEIN"/>
    <property type="match status" value="1"/>
</dbReference>
<sequence length="377" mass="40573">MPAIAEAGRPLFDPADFRIPAGITHVCAGGETPFLRRHDAALARYAADKSNGPPGRDAQDAVVLRVRDRIASAWGVERGDIGFTAHVAEGVSMIVESLDWRDGDNAVTDPDEYPSLVAPLALQRRPRVALRHASAGDPAALAAAVDARTRLIAVSHVSYLTGARHDLAALRTIADRVGALLLVDHTQAAGYLPIDPRLADFAFAASYKWQLGMTGTAIAYWNRARRPQWMPSTAGWHSIASMARPDYREGLALLPDAMRFARGNPAHAALYVLDSALEYLGRFPPGAVQAHVQALTTALLARLDAAGIASTTPADPRRHGASVCIATPHAAALTEALHHRGIWAWNGRGRIRFSLHGYNAMDDVERIMAGLLAEWRG</sequence>